<evidence type="ECO:0000313" key="4">
    <source>
        <dbReference type="Proteomes" id="UP000247609"/>
    </source>
</evidence>
<accession>A0A318Q4M7</accession>
<organism evidence="3 4">
    <name type="scientific">Novacetimonas pomaceti</name>
    <dbReference type="NCBI Taxonomy" id="2021998"/>
    <lineage>
        <taxon>Bacteria</taxon>
        <taxon>Pseudomonadati</taxon>
        <taxon>Pseudomonadota</taxon>
        <taxon>Alphaproteobacteria</taxon>
        <taxon>Acetobacterales</taxon>
        <taxon>Acetobacteraceae</taxon>
        <taxon>Novacetimonas</taxon>
    </lineage>
</organism>
<gene>
    <name evidence="3" type="primary">ltrA</name>
    <name evidence="3" type="ORF">CFR71_14640</name>
</gene>
<dbReference type="CDD" id="cd01651">
    <property type="entry name" value="RT_G2_intron"/>
    <property type="match status" value="1"/>
</dbReference>
<dbReference type="GO" id="GO:0003964">
    <property type="term" value="F:RNA-directed DNA polymerase activity"/>
    <property type="evidence" value="ECO:0007669"/>
    <property type="project" value="UniProtKB-KW"/>
</dbReference>
<dbReference type="PANTHER" id="PTHR34047:SF8">
    <property type="entry name" value="PROTEIN YKFC"/>
    <property type="match status" value="1"/>
</dbReference>
<comment type="caution">
    <text evidence="3">The sequence shown here is derived from an EMBL/GenBank/DDBJ whole genome shotgun (WGS) entry which is preliminary data.</text>
</comment>
<dbReference type="InterPro" id="IPR024937">
    <property type="entry name" value="Domain_X"/>
</dbReference>
<sequence length="619" mass="71597">MQTAIVMKRLDTLPKLSKAGKSINGLFRLMTCRDLWKAAYEKVAQNSGSLTPGIDGDTLDGFSLDKLEALISEVVEGRYRPNPVRRVYIPKSNGKLRPLGIPSIRDRLVQETLRTILETIYEPIFSNHSHGFRPNRSCHTALEHIQKVWRGTKWFVEVDIVGYFDNIDHDILVNLLRKRIADKKIIDLIRRFLEAGYLENWRFSRTYSGTPQGGIVSPILANIYLHELDLFMETWMEAKNKGVKRRREQEWNRLSKLINYRQMQIRRIVRSEESLSVGDQGRIAALKQDIKVLDKARKSVPALASQDPDYRRFRYVRYADDFLIGVIGSKDDARRMMDAVRQFLGNLKLNVSEEKSGIRHASDGVEFLGYDIHTWNSNQVRSVRDTLGRNYTKRNPDGLITLNVPRTKIRQFCQRHGYGYPDTRWGIDRPALINSSEYEIASQFNAEYRGFVQYYALCVNVKAQLRSLQFVVQTSLLKTLANKRHSSLAKVLTSVRNRDGEWYVASRDLGGKLRRVRVWKLRHLTRPSVKFAKVDALPRYIAAFARTDLVDRLFSEECALCGTSNVPVEVHHVRKLKDHVNSPLMAQVRAARQRKRIPLCINCHRNVHAGRQRDLRMRA</sequence>
<evidence type="ECO:0000256" key="1">
    <source>
        <dbReference type="ARBA" id="ARBA00034120"/>
    </source>
</evidence>
<name>A0A318Q4M7_9PROT</name>
<dbReference type="InterPro" id="IPR000477">
    <property type="entry name" value="RT_dom"/>
</dbReference>
<evidence type="ECO:0000313" key="3">
    <source>
        <dbReference type="EMBL" id="PYD74486.1"/>
    </source>
</evidence>
<dbReference type="SUPFAM" id="SSF56672">
    <property type="entry name" value="DNA/RNA polymerases"/>
    <property type="match status" value="1"/>
</dbReference>
<protein>
    <submittedName>
        <fullName evidence="3">Group II intron reverse transcriptase/maturase</fullName>
    </submittedName>
</protein>
<dbReference type="AlphaFoldDB" id="A0A318Q4M7"/>
<dbReference type="EMBL" id="NOXG01000045">
    <property type="protein sequence ID" value="PYD74486.1"/>
    <property type="molecule type" value="Genomic_DNA"/>
</dbReference>
<feature type="domain" description="Reverse transcriptase" evidence="2">
    <location>
        <begin position="70"/>
        <end position="372"/>
    </location>
</feature>
<evidence type="ECO:0000259" key="2">
    <source>
        <dbReference type="PROSITE" id="PS50878"/>
    </source>
</evidence>
<keyword evidence="3" id="KW-0695">RNA-directed DNA polymerase</keyword>
<proteinExistence type="inferred from homology"/>
<dbReference type="GO" id="GO:0006397">
    <property type="term" value="P:mRNA processing"/>
    <property type="evidence" value="ECO:0007669"/>
    <property type="project" value="InterPro"/>
</dbReference>
<reference evidence="3 4" key="1">
    <citation type="submission" date="2017-07" db="EMBL/GenBank/DDBJ databases">
        <title>A draft genome sequence of Komagataeibacter sp. T5K1.</title>
        <authorList>
            <person name="Skraban J."/>
            <person name="Cleenwerck I."/>
            <person name="Vandamme P."/>
            <person name="Trcek J."/>
        </authorList>
    </citation>
    <scope>NUCLEOTIDE SEQUENCE [LARGE SCALE GENOMIC DNA]</scope>
    <source>
        <strain evidence="3 4">T5K1</strain>
    </source>
</reference>
<dbReference type="NCBIfam" id="TIGR04416">
    <property type="entry name" value="group_II_RT_mat"/>
    <property type="match status" value="1"/>
</dbReference>
<keyword evidence="3" id="KW-0548">Nucleotidyltransferase</keyword>
<dbReference type="RefSeq" id="WP_048883769.1">
    <property type="nucleotide sequence ID" value="NZ_NOXG01000045.1"/>
</dbReference>
<dbReference type="Pfam" id="PF00078">
    <property type="entry name" value="RVT_1"/>
    <property type="match status" value="2"/>
</dbReference>
<dbReference type="PANTHER" id="PTHR34047">
    <property type="entry name" value="NUCLEAR INTRON MATURASE 1, MITOCHONDRIAL-RELATED"/>
    <property type="match status" value="1"/>
</dbReference>
<dbReference type="Pfam" id="PF01348">
    <property type="entry name" value="Intron_maturas2"/>
    <property type="match status" value="1"/>
</dbReference>
<dbReference type="InterPro" id="IPR043502">
    <property type="entry name" value="DNA/RNA_pol_sf"/>
</dbReference>
<comment type="similarity">
    <text evidence="1">Belongs to the bacterial reverse transcriptase family.</text>
</comment>
<dbReference type="InterPro" id="IPR049030">
    <property type="entry name" value="AI2M-like_HNH"/>
</dbReference>
<dbReference type="PROSITE" id="PS50878">
    <property type="entry name" value="RT_POL"/>
    <property type="match status" value="1"/>
</dbReference>
<dbReference type="Pfam" id="PF21368">
    <property type="entry name" value="AI2M-like_HNH"/>
    <property type="match status" value="1"/>
</dbReference>
<dbReference type="InterPro" id="IPR051083">
    <property type="entry name" value="GrpII_Intron_Splice-Mob/Def"/>
</dbReference>
<dbReference type="InterPro" id="IPR030931">
    <property type="entry name" value="Group_II_RT_mat"/>
</dbReference>
<dbReference type="Proteomes" id="UP000247609">
    <property type="component" value="Unassembled WGS sequence"/>
</dbReference>
<keyword evidence="3" id="KW-0808">Transferase</keyword>